<dbReference type="OrthoDB" id="115350at2"/>
<dbReference type="eggNOG" id="COG1544">
    <property type="taxonomic scope" value="Bacteria"/>
</dbReference>
<accession>E8UZB0</accession>
<dbReference type="Gene3D" id="3.30.160.100">
    <property type="entry name" value="Ribosome hibernation promotion factor-like"/>
    <property type="match status" value="1"/>
</dbReference>
<dbReference type="Pfam" id="PF02482">
    <property type="entry name" value="Ribosomal_S30AE"/>
    <property type="match status" value="1"/>
</dbReference>
<dbReference type="InterPro" id="IPR036567">
    <property type="entry name" value="RHF-like"/>
</dbReference>
<proteinExistence type="predicted"/>
<dbReference type="RefSeq" id="WP_013567861.1">
    <property type="nucleotide sequence ID" value="NC_014963.1"/>
</dbReference>
<sequence>MQIEFTGRQFTIYPKLRTQAQAGLDRIETIIGSNCTAHVILSEDKFRKIAEVNLQCKQHSDFTASCEAKEMEQALHDALDKVEKQVTKVSKKATTLRRHPVQNAEGSVRLQTGDVLAEFA</sequence>
<protein>
    <submittedName>
        <fullName evidence="1">Ribosomal subunit interface protein</fullName>
    </submittedName>
</protein>
<dbReference type="KEGG" id="tsa:AciPR4_1304"/>
<dbReference type="EMBL" id="CP002467">
    <property type="protein sequence ID" value="ADV82128.1"/>
    <property type="molecule type" value="Genomic_DNA"/>
</dbReference>
<dbReference type="AlphaFoldDB" id="E8UZB0"/>
<evidence type="ECO:0000313" key="2">
    <source>
        <dbReference type="Proteomes" id="UP000006844"/>
    </source>
</evidence>
<organism evidence="1 2">
    <name type="scientific">Terriglobus saanensis (strain ATCC BAA-1853 / DSM 23119 / SP1PR4)</name>
    <dbReference type="NCBI Taxonomy" id="401053"/>
    <lineage>
        <taxon>Bacteria</taxon>
        <taxon>Pseudomonadati</taxon>
        <taxon>Acidobacteriota</taxon>
        <taxon>Terriglobia</taxon>
        <taxon>Terriglobales</taxon>
        <taxon>Acidobacteriaceae</taxon>
        <taxon>Terriglobus</taxon>
    </lineage>
</organism>
<evidence type="ECO:0000313" key="1">
    <source>
        <dbReference type="EMBL" id="ADV82128.1"/>
    </source>
</evidence>
<dbReference type="InterPro" id="IPR003489">
    <property type="entry name" value="RHF/RaiA"/>
</dbReference>
<dbReference type="SUPFAM" id="SSF69754">
    <property type="entry name" value="Ribosome binding protein Y (YfiA homologue)"/>
    <property type="match status" value="1"/>
</dbReference>
<keyword evidence="2" id="KW-1185">Reference proteome</keyword>
<dbReference type="HOGENOM" id="CLU_140394_0_0_0"/>
<name>E8UZB0_TERSS</name>
<dbReference type="STRING" id="401053.AciPR4_1304"/>
<dbReference type="Proteomes" id="UP000006844">
    <property type="component" value="Chromosome"/>
</dbReference>
<gene>
    <name evidence="1" type="ordered locus">AciPR4_1304</name>
</gene>
<reference evidence="1 2" key="1">
    <citation type="journal article" date="2012" name="Stand. Genomic Sci.">
        <title>Complete genome sequence of Terriglobus saanensis type strain SP1PR4(T), an Acidobacteria from tundra soil.</title>
        <authorList>
            <person name="Rawat S.R."/>
            <person name="Mannisto M.K."/>
            <person name="Starovoytov V."/>
            <person name="Goodwin L."/>
            <person name="Nolan M."/>
            <person name="Hauser L."/>
            <person name="Land M."/>
            <person name="Davenport K.W."/>
            <person name="Woyke T."/>
            <person name="Haggblom M.M."/>
        </authorList>
    </citation>
    <scope>NUCLEOTIDE SEQUENCE</scope>
    <source>
        <strain evidence="2">ATCC BAA-1853 / DSM 23119 / SP1PR4</strain>
    </source>
</reference>